<keyword evidence="9" id="KW-0325">Glycoprotein</keyword>
<dbReference type="KEGG" id="ndi:NDAI_0A08550"/>
<sequence>MIKLSPNVKLYISRGKRAFNAKRRIIMVPTFILMVLFLIFNASSKSASENSSTGFSGRVPSRGGKDSTLSDDSIDSKLRISTFKMVEADREEVANESFLSSIFSKVGGSTLSSQQRHLLKNWDHASRLDQCKYLIGSLYNADPNWSNEKIVDFLDDPLIDDVNIALVTERLRLFDYCFLSDKSVDSKDVFDGFINVDWEDFQKRMFPFLKKSSGDVLLPKITNLKDGSIVEISKLMPSAKEGDFSASNNANFFASWKKAAHGKGIVVTMKDLDKNMFEGLVTVFEEMGNKLPIQLVSTGKDFTKETMDHLQNFAKNAKQDVYYVDCSPMLDQDFVEKNIKSYVNKWIGVLFNTFEELVFFDADSVPFIAPEKFLENSEYKKTGAYFFRDRSLGNDRTFQYCIDMIQVMEPSKEEKKLIKSKTKFETLNPPETKSSSEAAIFNSFFQNFQHNNVDSGVVMLNKKQKMGGLLMGFFLHLDAKMKKCVSGDKEMFWLGNLLAGQDYSIAKSYGSIAGNVGSMGDGKEGESTLYICSTQVAHVDKDDNILWVNGGLNTCKLPHLAQKDFDASPEYFKQRFGSVTNLQNIYNNRVKLDGLIKPDGQLNKWMKISECQNRMYCAFIGGPDAKKKGAVDDSKTLVRFNDNAQKTFKRIGQAWSNKKVPASS</sequence>
<evidence type="ECO:0000256" key="3">
    <source>
        <dbReference type="ARBA" id="ARBA00022676"/>
    </source>
</evidence>
<dbReference type="OrthoDB" id="430354at2759"/>
<dbReference type="GO" id="GO:0006493">
    <property type="term" value="P:protein O-linked glycosylation"/>
    <property type="evidence" value="ECO:0007669"/>
    <property type="project" value="TreeGrafter"/>
</dbReference>
<feature type="transmembrane region" description="Helical" evidence="11">
    <location>
        <begin position="21"/>
        <end position="40"/>
    </location>
</feature>
<keyword evidence="7 11" id="KW-1133">Transmembrane helix</keyword>
<evidence type="ECO:0000256" key="6">
    <source>
        <dbReference type="ARBA" id="ARBA00022968"/>
    </source>
</evidence>
<evidence type="ECO:0000256" key="4">
    <source>
        <dbReference type="ARBA" id="ARBA00022679"/>
    </source>
</evidence>
<evidence type="ECO:0000256" key="11">
    <source>
        <dbReference type="SAM" id="Phobius"/>
    </source>
</evidence>
<dbReference type="GO" id="GO:0016020">
    <property type="term" value="C:membrane"/>
    <property type="evidence" value="ECO:0007669"/>
    <property type="project" value="UniProtKB-SubCell"/>
</dbReference>
<evidence type="ECO:0000313" key="13">
    <source>
        <dbReference type="Proteomes" id="UP000000689"/>
    </source>
</evidence>
<dbReference type="InterPro" id="IPR029044">
    <property type="entry name" value="Nucleotide-diphossugar_trans"/>
</dbReference>
<evidence type="ECO:0000256" key="2">
    <source>
        <dbReference type="ARBA" id="ARBA00009105"/>
    </source>
</evidence>
<dbReference type="GO" id="GO:0005794">
    <property type="term" value="C:Golgi apparatus"/>
    <property type="evidence" value="ECO:0007669"/>
    <property type="project" value="TreeGrafter"/>
</dbReference>
<dbReference type="AlphaFoldDB" id="G0W5C0"/>
<dbReference type="GO" id="GO:0000033">
    <property type="term" value="F:alpha-1,3-mannosyltransferase activity"/>
    <property type="evidence" value="ECO:0007669"/>
    <property type="project" value="TreeGrafter"/>
</dbReference>
<dbReference type="RefSeq" id="XP_003668251.1">
    <property type="nucleotide sequence ID" value="XM_003668203.1"/>
</dbReference>
<dbReference type="eggNOG" id="ENOG502RZ48">
    <property type="taxonomic scope" value="Eukaryota"/>
</dbReference>
<evidence type="ECO:0000256" key="10">
    <source>
        <dbReference type="SAM" id="MobiDB-lite"/>
    </source>
</evidence>
<keyword evidence="13" id="KW-1185">Reference proteome</keyword>
<comment type="subcellular location">
    <subcellularLocation>
        <location evidence="1">Membrane</location>
        <topology evidence="1">Single-pass type II membrane protein</topology>
    </subcellularLocation>
</comment>
<reference evidence="12 13" key="1">
    <citation type="journal article" date="2011" name="Proc. Natl. Acad. Sci. U.S.A.">
        <title>Evolutionary erosion of yeast sex chromosomes by mating-type switching accidents.</title>
        <authorList>
            <person name="Gordon J.L."/>
            <person name="Armisen D."/>
            <person name="Proux-Wera E."/>
            <person name="Oheigeartaigh S.S."/>
            <person name="Byrne K.P."/>
            <person name="Wolfe K.H."/>
        </authorList>
    </citation>
    <scope>NUCLEOTIDE SEQUENCE [LARGE SCALE GENOMIC DNA]</scope>
    <source>
        <strain evidence="13">ATCC 10597 / BCRC 20456 / CBS 421 / NBRC 0211 / NRRL Y-12639</strain>
    </source>
</reference>
<dbReference type="SUPFAM" id="SSF53448">
    <property type="entry name" value="Nucleotide-diphospho-sugar transferases"/>
    <property type="match status" value="1"/>
</dbReference>
<dbReference type="STRING" id="1071378.G0W5C0"/>
<dbReference type="EMBL" id="HE580267">
    <property type="protein sequence ID" value="CCD23008.1"/>
    <property type="molecule type" value="Genomic_DNA"/>
</dbReference>
<name>G0W5C0_NAUDC</name>
<dbReference type="HOGENOM" id="CLU_015387_1_0_1"/>
<dbReference type="GeneID" id="11493589"/>
<dbReference type="PANTHER" id="PTHR31392:SF1">
    <property type="entry name" value="ALPHA-1,3-MANNOSYLTRANSFERASE MNN1-RELATED"/>
    <property type="match status" value="1"/>
</dbReference>
<accession>G0W5C0</accession>
<evidence type="ECO:0000313" key="12">
    <source>
        <dbReference type="EMBL" id="CCD23008.1"/>
    </source>
</evidence>
<evidence type="ECO:0000256" key="1">
    <source>
        <dbReference type="ARBA" id="ARBA00004606"/>
    </source>
</evidence>
<proteinExistence type="inferred from homology"/>
<evidence type="ECO:0008006" key="14">
    <source>
        <dbReference type="Google" id="ProtNLM"/>
    </source>
</evidence>
<evidence type="ECO:0000256" key="9">
    <source>
        <dbReference type="ARBA" id="ARBA00023180"/>
    </source>
</evidence>
<keyword evidence="3" id="KW-0328">Glycosyltransferase</keyword>
<organism evidence="12 13">
    <name type="scientific">Naumovozyma dairenensis (strain ATCC 10597 / BCRC 20456 / CBS 421 / NBRC 0211 / NRRL Y-12639)</name>
    <name type="common">Saccharomyces dairenensis</name>
    <dbReference type="NCBI Taxonomy" id="1071378"/>
    <lineage>
        <taxon>Eukaryota</taxon>
        <taxon>Fungi</taxon>
        <taxon>Dikarya</taxon>
        <taxon>Ascomycota</taxon>
        <taxon>Saccharomycotina</taxon>
        <taxon>Saccharomycetes</taxon>
        <taxon>Saccharomycetales</taxon>
        <taxon>Saccharomycetaceae</taxon>
        <taxon>Naumovozyma</taxon>
    </lineage>
</organism>
<protein>
    <recommendedName>
        <fullName evidence="14">Alpha-1,3-mannosyltransferase</fullName>
    </recommendedName>
</protein>
<evidence type="ECO:0000256" key="8">
    <source>
        <dbReference type="ARBA" id="ARBA00023136"/>
    </source>
</evidence>
<dbReference type="InterPro" id="IPR022751">
    <property type="entry name" value="Alpha_mannosyltransferase"/>
</dbReference>
<feature type="region of interest" description="Disordered" evidence="10">
    <location>
        <begin position="46"/>
        <end position="70"/>
    </location>
</feature>
<evidence type="ECO:0000256" key="7">
    <source>
        <dbReference type="ARBA" id="ARBA00022989"/>
    </source>
</evidence>
<comment type="similarity">
    <text evidence="2">Belongs to the MNN1/MNT family.</text>
</comment>
<keyword evidence="8 11" id="KW-0472">Membrane</keyword>
<keyword evidence="5 11" id="KW-0812">Transmembrane</keyword>
<dbReference type="PANTHER" id="PTHR31392">
    <property type="entry name" value="ALPHA-1,3-MANNOSYLTRANSFERASE MNN1-RELATED"/>
    <property type="match status" value="1"/>
</dbReference>
<dbReference type="Proteomes" id="UP000000689">
    <property type="component" value="Chromosome 1"/>
</dbReference>
<keyword evidence="4" id="KW-0808">Transferase</keyword>
<dbReference type="OMA" id="MYCAFIG"/>
<evidence type="ECO:0000256" key="5">
    <source>
        <dbReference type="ARBA" id="ARBA00022692"/>
    </source>
</evidence>
<keyword evidence="6" id="KW-0735">Signal-anchor</keyword>
<gene>
    <name evidence="12" type="primary">NDAI0A08550</name>
    <name evidence="12" type="ordered locus">NDAI_0A08550</name>
</gene>
<dbReference type="Pfam" id="PF11051">
    <property type="entry name" value="Mannosyl_trans3"/>
    <property type="match status" value="1"/>
</dbReference>